<comment type="caution">
    <text evidence="1">The sequence shown here is derived from an EMBL/GenBank/DDBJ whole genome shotgun (WGS) entry which is preliminary data.</text>
</comment>
<dbReference type="AlphaFoldDB" id="A0A0F9QJL1"/>
<protein>
    <submittedName>
        <fullName evidence="1">Uncharacterized protein</fullName>
    </submittedName>
</protein>
<accession>A0A0F9QJL1</accession>
<gene>
    <name evidence="1" type="ORF">LCGC14_1007590</name>
</gene>
<name>A0A0F9QJL1_9ZZZZ</name>
<organism evidence="1">
    <name type="scientific">marine sediment metagenome</name>
    <dbReference type="NCBI Taxonomy" id="412755"/>
    <lineage>
        <taxon>unclassified sequences</taxon>
        <taxon>metagenomes</taxon>
        <taxon>ecological metagenomes</taxon>
    </lineage>
</organism>
<reference evidence="1" key="1">
    <citation type="journal article" date="2015" name="Nature">
        <title>Complex archaea that bridge the gap between prokaryotes and eukaryotes.</title>
        <authorList>
            <person name="Spang A."/>
            <person name="Saw J.H."/>
            <person name="Jorgensen S.L."/>
            <person name="Zaremba-Niedzwiedzka K."/>
            <person name="Martijn J."/>
            <person name="Lind A.E."/>
            <person name="van Eijk R."/>
            <person name="Schleper C."/>
            <person name="Guy L."/>
            <person name="Ettema T.J."/>
        </authorList>
    </citation>
    <scope>NUCLEOTIDE SEQUENCE</scope>
</reference>
<sequence>MKYRIRKKEKGAQLIIYDNNFLVSFRGKHELKELLKYTKIALGMEDDPKKPRADLRIVKLYIYKYYI</sequence>
<evidence type="ECO:0000313" key="1">
    <source>
        <dbReference type="EMBL" id="KKN13326.1"/>
    </source>
</evidence>
<proteinExistence type="predicted"/>
<dbReference type="EMBL" id="LAZR01003933">
    <property type="protein sequence ID" value="KKN13326.1"/>
    <property type="molecule type" value="Genomic_DNA"/>
</dbReference>